<proteinExistence type="predicted"/>
<name>A0ABQ2DI88_9DEIO</name>
<reference evidence="2" key="1">
    <citation type="journal article" date="2019" name="Int. J. Syst. Evol. Microbiol.">
        <title>The Global Catalogue of Microorganisms (GCM) 10K type strain sequencing project: providing services to taxonomists for standard genome sequencing and annotation.</title>
        <authorList>
            <consortium name="The Broad Institute Genomics Platform"/>
            <consortium name="The Broad Institute Genome Sequencing Center for Infectious Disease"/>
            <person name="Wu L."/>
            <person name="Ma J."/>
        </authorList>
    </citation>
    <scope>NUCLEOTIDE SEQUENCE [LARGE SCALE GENOMIC DNA]</scope>
    <source>
        <strain evidence="2">JCM 14370</strain>
    </source>
</reference>
<comment type="caution">
    <text evidence="1">The sequence shown here is derived from an EMBL/GenBank/DDBJ whole genome shotgun (WGS) entry which is preliminary data.</text>
</comment>
<keyword evidence="2" id="KW-1185">Reference proteome</keyword>
<evidence type="ECO:0008006" key="3">
    <source>
        <dbReference type="Google" id="ProtNLM"/>
    </source>
</evidence>
<gene>
    <name evidence="1" type="ORF">GCM10008938_51330</name>
</gene>
<dbReference type="InterPro" id="IPR043502">
    <property type="entry name" value="DNA/RNA_pol_sf"/>
</dbReference>
<dbReference type="SUPFAM" id="SSF56672">
    <property type="entry name" value="DNA/RNA polymerases"/>
    <property type="match status" value="1"/>
</dbReference>
<organism evidence="1 2">
    <name type="scientific">Deinococcus roseus</name>
    <dbReference type="NCBI Taxonomy" id="392414"/>
    <lineage>
        <taxon>Bacteria</taxon>
        <taxon>Thermotogati</taxon>
        <taxon>Deinococcota</taxon>
        <taxon>Deinococci</taxon>
        <taxon>Deinococcales</taxon>
        <taxon>Deinococcaceae</taxon>
        <taxon>Deinococcus</taxon>
    </lineage>
</organism>
<dbReference type="Proteomes" id="UP000632222">
    <property type="component" value="Unassembled WGS sequence"/>
</dbReference>
<dbReference type="RefSeq" id="WP_189009226.1">
    <property type="nucleotide sequence ID" value="NZ_BMOD01000047.1"/>
</dbReference>
<evidence type="ECO:0000313" key="1">
    <source>
        <dbReference type="EMBL" id="GGJ59018.1"/>
    </source>
</evidence>
<dbReference type="EMBL" id="BMOD01000047">
    <property type="protein sequence ID" value="GGJ59018.1"/>
    <property type="molecule type" value="Genomic_DNA"/>
</dbReference>
<sequence>MITALNLTPLAFTTLEKGPKATLENGRVKAVCEEATRLGIEVGMPASLVLIKAPPVQLAEHSNPTLKNRWHTLQLEFFRYSVNLESLAEGLCLVSLPEADARLIAKEHGAKVGRGPTRELAVLASTLAPSGEVHTSTGPEGIPVSSLALLGIKADTIKKLHFLGIHTLDGLQGWDRKQATHYFGEEFQIIKGVLFERRILVARFQPPREITAAFDYDQDACQPHEIQPVLILLAEALIKRLSGWQARKLVLTARTLAGELWALRTIKDPIRHPRTLAHLLSLALMDTGATPLGISRIHVALQDLYQLGERQTLFEQRPTPEQAVARVHERYPGKMFNYTTSNPYAQARDLNFRKKPR</sequence>
<accession>A0ABQ2DI88</accession>
<evidence type="ECO:0000313" key="2">
    <source>
        <dbReference type="Proteomes" id="UP000632222"/>
    </source>
</evidence>
<protein>
    <recommendedName>
        <fullName evidence="3">UmuC domain-containing protein</fullName>
    </recommendedName>
</protein>